<dbReference type="Proteomes" id="UP001176961">
    <property type="component" value="Unassembled WGS sequence"/>
</dbReference>
<proteinExistence type="predicted"/>
<sequence>MRTQPSQELIRHLETVDDTLSLCHPSENLSGLRRARRLDLTYFTNFYQTWVCAFYFCYLYVHIQSFLCKCISCYVYFCS</sequence>
<protein>
    <submittedName>
        <fullName evidence="2">Uncharacterized protein</fullName>
    </submittedName>
</protein>
<organism evidence="2 3">
    <name type="scientific">Cylicocyclus nassatus</name>
    <name type="common">Nematode worm</name>
    <dbReference type="NCBI Taxonomy" id="53992"/>
    <lineage>
        <taxon>Eukaryota</taxon>
        <taxon>Metazoa</taxon>
        <taxon>Ecdysozoa</taxon>
        <taxon>Nematoda</taxon>
        <taxon>Chromadorea</taxon>
        <taxon>Rhabditida</taxon>
        <taxon>Rhabditina</taxon>
        <taxon>Rhabditomorpha</taxon>
        <taxon>Strongyloidea</taxon>
        <taxon>Strongylidae</taxon>
        <taxon>Cylicocyclus</taxon>
    </lineage>
</organism>
<evidence type="ECO:0000313" key="3">
    <source>
        <dbReference type="Proteomes" id="UP001176961"/>
    </source>
</evidence>
<keyword evidence="3" id="KW-1185">Reference proteome</keyword>
<feature type="transmembrane region" description="Helical" evidence="1">
    <location>
        <begin position="40"/>
        <end position="61"/>
    </location>
</feature>
<comment type="caution">
    <text evidence="2">The sequence shown here is derived from an EMBL/GenBank/DDBJ whole genome shotgun (WGS) entry which is preliminary data.</text>
</comment>
<evidence type="ECO:0000256" key="1">
    <source>
        <dbReference type="SAM" id="Phobius"/>
    </source>
</evidence>
<evidence type="ECO:0000313" key="2">
    <source>
        <dbReference type="EMBL" id="CAJ0603685.1"/>
    </source>
</evidence>
<dbReference type="AlphaFoldDB" id="A0AA36H405"/>
<accession>A0AA36H405</accession>
<reference evidence="2" key="1">
    <citation type="submission" date="2023-07" db="EMBL/GenBank/DDBJ databases">
        <authorList>
            <consortium name="CYATHOMIX"/>
        </authorList>
    </citation>
    <scope>NUCLEOTIDE SEQUENCE</scope>
    <source>
        <strain evidence="2">N/A</strain>
    </source>
</reference>
<keyword evidence="1" id="KW-1133">Transmembrane helix</keyword>
<keyword evidence="1" id="KW-0472">Membrane</keyword>
<keyword evidence="1" id="KW-0812">Transmembrane</keyword>
<name>A0AA36H405_CYLNA</name>
<gene>
    <name evidence="2" type="ORF">CYNAS_LOCUS15668</name>
</gene>
<dbReference type="EMBL" id="CATQJL010000305">
    <property type="protein sequence ID" value="CAJ0603685.1"/>
    <property type="molecule type" value="Genomic_DNA"/>
</dbReference>